<evidence type="ECO:0000313" key="30">
    <source>
        <dbReference type="RefSeq" id="XP_015743259.1"/>
    </source>
</evidence>
<evidence type="ECO:0000256" key="2">
    <source>
        <dbReference type="ARBA" id="ARBA00004251"/>
    </source>
</evidence>
<keyword evidence="10" id="KW-0130">Cell adhesion</keyword>
<dbReference type="Pfam" id="PF00193">
    <property type="entry name" value="Xlink"/>
    <property type="match status" value="1"/>
</dbReference>
<keyword evidence="29" id="KW-1185">Reference proteome</keyword>
<evidence type="ECO:0000256" key="27">
    <source>
        <dbReference type="SAM" id="SignalP"/>
    </source>
</evidence>
<dbReference type="GO" id="GO:0007155">
    <property type="term" value="P:cell adhesion"/>
    <property type="evidence" value="ECO:0007669"/>
    <property type="project" value="UniProtKB-KW"/>
</dbReference>
<feature type="compositionally biased region" description="Basic and acidic residues" evidence="25">
    <location>
        <begin position="596"/>
        <end position="605"/>
    </location>
</feature>
<feature type="region of interest" description="Disordered" evidence="25">
    <location>
        <begin position="268"/>
        <end position="332"/>
    </location>
</feature>
<keyword evidence="9 27" id="KW-0732">Signal</keyword>
<evidence type="ECO:0000256" key="26">
    <source>
        <dbReference type="SAM" id="Phobius"/>
    </source>
</evidence>
<feature type="compositionally biased region" description="Polar residues" evidence="25">
    <location>
        <begin position="314"/>
        <end position="323"/>
    </location>
</feature>
<feature type="compositionally biased region" description="Basic and acidic residues" evidence="25">
    <location>
        <begin position="668"/>
        <end position="681"/>
    </location>
</feature>
<evidence type="ECO:0000256" key="17">
    <source>
        <dbReference type="ARBA" id="ARBA00023273"/>
    </source>
</evidence>
<dbReference type="SUPFAM" id="SSF56436">
    <property type="entry name" value="C-type lectin-like"/>
    <property type="match status" value="1"/>
</dbReference>
<dbReference type="InterPro" id="IPR000538">
    <property type="entry name" value="Link_dom"/>
</dbReference>
<evidence type="ECO:0000256" key="3">
    <source>
        <dbReference type="ARBA" id="ARBA00004613"/>
    </source>
</evidence>
<feature type="signal peptide" evidence="27">
    <location>
        <begin position="1"/>
        <end position="20"/>
    </location>
</feature>
<evidence type="ECO:0000256" key="9">
    <source>
        <dbReference type="ARBA" id="ARBA00022729"/>
    </source>
</evidence>
<feature type="compositionally biased region" description="Polar residues" evidence="25">
    <location>
        <begin position="222"/>
        <end position="231"/>
    </location>
</feature>
<evidence type="ECO:0000256" key="22">
    <source>
        <dbReference type="ARBA" id="ARBA00032514"/>
    </source>
</evidence>
<dbReference type="FunFam" id="3.10.100.10:FF:000004">
    <property type="entry name" value="CD44 antigen isoform X2"/>
    <property type="match status" value="1"/>
</dbReference>
<feature type="region of interest" description="Disordered" evidence="25">
    <location>
        <begin position="378"/>
        <end position="408"/>
    </location>
</feature>
<protein>
    <recommendedName>
        <fullName evidence="4">CD44 antigen</fullName>
    </recommendedName>
    <alternativeName>
        <fullName evidence="22">GP90 lymphocyte homing/adhesion receptor</fullName>
    </alternativeName>
    <alternativeName>
        <fullName evidence="21">HUTCH-I</fullName>
    </alternativeName>
    <alternativeName>
        <fullName evidence="23">Hermes antigen</fullName>
    </alternativeName>
    <alternativeName>
        <fullName evidence="20">Hyaluronate receptor</fullName>
    </alternativeName>
    <alternativeName>
        <fullName evidence="18">Phagocytic glycoprotein 1</fullName>
    </alternativeName>
    <alternativeName>
        <fullName evidence="19">Phagocytic glycoprotein I</fullName>
    </alternativeName>
</protein>
<feature type="region of interest" description="Disordered" evidence="25">
    <location>
        <begin position="719"/>
        <end position="742"/>
    </location>
</feature>
<evidence type="ECO:0000256" key="10">
    <source>
        <dbReference type="ARBA" id="ARBA00022889"/>
    </source>
</evidence>
<evidence type="ECO:0000256" key="6">
    <source>
        <dbReference type="ARBA" id="ARBA00022525"/>
    </source>
</evidence>
<dbReference type="GO" id="GO:0005540">
    <property type="term" value="F:hyaluronic acid binding"/>
    <property type="evidence" value="ECO:0007669"/>
    <property type="project" value="InterPro"/>
</dbReference>
<dbReference type="Proteomes" id="UP000695026">
    <property type="component" value="Unplaced"/>
</dbReference>
<sequence>MAKFWLCAAVGFYVLQLCAARIDLNISCRYAGVFHVEKNHRYSLTREEAVELCKALNSTIPTWEQMEKAFTLGFETCRYGYIEDKIVVPRHTPYFLCAANNTGIYVLSSNISERYDTYCFNSSESGDVICDPVIKLYSAWPNNDSTIEIFNADGSRYVEGKKVTERTPVTEDESSVGSGSAFGRGTADPNDITQEDDITTFTSTYGSDEDHHYHLQGDPSEDQSTQNPTGERSNHGKHYGNSSQDQQVTEEIPLWWPPEEHKGMQNATFSKDESSEDDDDGGGDDDGGDDEEGSGTINPETVLEWDNSGDKELQSSNTTVNSSKDVKQEESAHNALLHAVHFGRDSEVRYSTNDTRDDVLSGIVHLGDDEQYSTTTAVSSSDDFFKQEDSKQPQLDGAPPELETEDAVPTAISTSDVLHPEFPPSNETESTLEKESFHHPVIFFNGSVEHEEGHQHQSSAVDKVAQRNQSSITNRTIHGVLQVLMPPRESYHENASSQSAQTTHDGSKHEDTSQDLLPSDDHPVGNAEKFYPTNNTLDVLHNFTSPIVSSVSTDSEVPTRDSMLNLENSEEKYHTKTSRDHLLPGILHPTATAVATKEKGKDNESTQKPFYDIHPGQDNEDDLPENKTRDDVQSEIIQIERETELETSQTAVISTEAADYEDSTQDSLIKEQHPDFSEESHPANSSINDLIPGISNPTGNVHENKTSLTVVIVKDHEDSAQQPLPPVHHPDWVSEEKPTNTSRNDMEISKQHENEHEAVDVVYDGTKEDSTPEPVRQWGSEDKYTTKATMDVLFSGIVPQGGINQKNKTDHTVVASSDGDRNEEAELGPQWHPTWTNEVENLVNNSQDAIIRHPPSADNKRFSGAGDKNATPFPGANNQPRAAHVPDWLIVVASLLALALILGVCIAVNSRRRCGQKKKLVINNGKGGIDEKKKGGLNGEASKSQEMVHLVHKEKPEDQKGPHDEFLAIDETQNQQDVALKSGM</sequence>
<evidence type="ECO:0000256" key="25">
    <source>
        <dbReference type="SAM" id="MobiDB-lite"/>
    </source>
</evidence>
<dbReference type="PROSITE" id="PS50963">
    <property type="entry name" value="LINK_2"/>
    <property type="match status" value="1"/>
</dbReference>
<feature type="region of interest" description="Disordered" evidence="25">
    <location>
        <begin position="595"/>
        <end position="631"/>
    </location>
</feature>
<evidence type="ECO:0000256" key="18">
    <source>
        <dbReference type="ARBA" id="ARBA00029917"/>
    </source>
</evidence>
<dbReference type="OrthoDB" id="9938473at2759"/>
<dbReference type="PANTHER" id="PTHR10225">
    <property type="entry name" value="HYALURONAN RECEPTOR"/>
    <property type="match status" value="1"/>
</dbReference>
<evidence type="ECO:0000256" key="4">
    <source>
        <dbReference type="ARBA" id="ARBA00020474"/>
    </source>
</evidence>
<evidence type="ECO:0000256" key="21">
    <source>
        <dbReference type="ARBA" id="ARBA00031823"/>
    </source>
</evidence>
<accession>A0A9F3VZV3</accession>
<keyword evidence="7" id="KW-0597">Phosphoprotein</keyword>
<dbReference type="GO" id="GO:0070374">
    <property type="term" value="P:positive regulation of ERK1 and ERK2 cascade"/>
    <property type="evidence" value="ECO:0007669"/>
    <property type="project" value="TreeGrafter"/>
</dbReference>
<comment type="subcellular location">
    <subcellularLocation>
        <location evidence="2">Cell membrane</location>
        <topology evidence="2">Single-pass type I membrane protein</topology>
    </subcellularLocation>
    <subcellularLocation>
        <location evidence="1">Cell projection</location>
        <location evidence="1">Microvillus</location>
    </subcellularLocation>
    <subcellularLocation>
        <location evidence="3">Secreted</location>
    </subcellularLocation>
</comment>
<evidence type="ECO:0000256" key="19">
    <source>
        <dbReference type="ARBA" id="ARBA00029928"/>
    </source>
</evidence>
<evidence type="ECO:0000256" key="15">
    <source>
        <dbReference type="ARBA" id="ARBA00023170"/>
    </source>
</evidence>
<feature type="domain" description="Link" evidence="28">
    <location>
        <begin position="32"/>
        <end position="121"/>
    </location>
</feature>
<dbReference type="PRINTS" id="PR01265">
    <property type="entry name" value="LINKMODULE"/>
</dbReference>
<dbReference type="GO" id="GO:0016323">
    <property type="term" value="C:basolateral plasma membrane"/>
    <property type="evidence" value="ECO:0007669"/>
    <property type="project" value="TreeGrafter"/>
</dbReference>
<reference evidence="30" key="1">
    <citation type="submission" date="2025-08" db="UniProtKB">
        <authorList>
            <consortium name="RefSeq"/>
        </authorList>
    </citation>
    <scope>IDENTIFICATION</scope>
    <source>
        <tissue evidence="30">Liver</tissue>
    </source>
</reference>
<dbReference type="PRINTS" id="PR00658">
    <property type="entry name" value="CD44"/>
</dbReference>
<evidence type="ECO:0000259" key="28">
    <source>
        <dbReference type="PROSITE" id="PS50963"/>
    </source>
</evidence>
<keyword evidence="5" id="KW-1003">Cell membrane</keyword>
<dbReference type="Gene3D" id="3.10.100.10">
    <property type="entry name" value="Mannose-Binding Protein A, subunit A"/>
    <property type="match status" value="1"/>
</dbReference>
<evidence type="ECO:0000256" key="16">
    <source>
        <dbReference type="ARBA" id="ARBA00023180"/>
    </source>
</evidence>
<keyword evidence="17" id="KW-0966">Cell projection</keyword>
<evidence type="ECO:0000256" key="13">
    <source>
        <dbReference type="ARBA" id="ARBA00023136"/>
    </source>
</evidence>
<evidence type="ECO:0000256" key="14">
    <source>
        <dbReference type="ARBA" id="ARBA00023157"/>
    </source>
</evidence>
<keyword evidence="14" id="KW-1015">Disulfide bond</keyword>
<dbReference type="PROSITE" id="PS01241">
    <property type="entry name" value="LINK_1"/>
    <property type="match status" value="1"/>
</dbReference>
<dbReference type="PANTHER" id="PTHR10225:SF6">
    <property type="entry name" value="CD44 ANTIGEN"/>
    <property type="match status" value="1"/>
</dbReference>
<dbReference type="GO" id="GO:0004896">
    <property type="term" value="F:cytokine receptor activity"/>
    <property type="evidence" value="ECO:0007669"/>
    <property type="project" value="TreeGrafter"/>
</dbReference>
<evidence type="ECO:0000256" key="11">
    <source>
        <dbReference type="ARBA" id="ARBA00022974"/>
    </source>
</evidence>
<organism evidence="29 30">
    <name type="scientific">Python bivittatus</name>
    <name type="common">Burmese python</name>
    <name type="synonym">Python molurus bivittatus</name>
    <dbReference type="NCBI Taxonomy" id="176946"/>
    <lineage>
        <taxon>Eukaryota</taxon>
        <taxon>Metazoa</taxon>
        <taxon>Chordata</taxon>
        <taxon>Craniata</taxon>
        <taxon>Vertebrata</taxon>
        <taxon>Euteleostomi</taxon>
        <taxon>Lepidosauria</taxon>
        <taxon>Squamata</taxon>
        <taxon>Bifurcata</taxon>
        <taxon>Unidentata</taxon>
        <taxon>Episquamata</taxon>
        <taxon>Toxicofera</taxon>
        <taxon>Serpentes</taxon>
        <taxon>Henophidia</taxon>
        <taxon>Pythonidae</taxon>
        <taxon>Python</taxon>
    </lineage>
</organism>
<dbReference type="SMART" id="SM00445">
    <property type="entry name" value="LINK"/>
    <property type="match status" value="1"/>
</dbReference>
<feature type="chain" id="PRO_5039955133" description="CD44 antigen" evidence="27">
    <location>
        <begin position="21"/>
        <end position="984"/>
    </location>
</feature>
<dbReference type="GeneID" id="103067225"/>
<keyword evidence="11" id="KW-0654">Proteoglycan</keyword>
<dbReference type="RefSeq" id="XP_015743259.1">
    <property type="nucleotide sequence ID" value="XM_015887773.2"/>
</dbReference>
<keyword evidence="15" id="KW-0675">Receptor</keyword>
<dbReference type="GO" id="GO:0005902">
    <property type="term" value="C:microvillus"/>
    <property type="evidence" value="ECO:0007669"/>
    <property type="project" value="UniProtKB-SubCell"/>
</dbReference>
<dbReference type="CDD" id="cd03516">
    <property type="entry name" value="Link_domain_CD44_like"/>
    <property type="match status" value="1"/>
</dbReference>
<dbReference type="GO" id="GO:0042981">
    <property type="term" value="P:regulation of apoptotic process"/>
    <property type="evidence" value="ECO:0007669"/>
    <property type="project" value="UniProtKB-ARBA"/>
</dbReference>
<keyword evidence="8 26" id="KW-0812">Transmembrane</keyword>
<feature type="region of interest" description="Disordered" evidence="25">
    <location>
        <begin position="658"/>
        <end position="684"/>
    </location>
</feature>
<keyword evidence="12 26" id="KW-1133">Transmembrane helix</keyword>
<keyword evidence="13 26" id="KW-0472">Membrane</keyword>
<evidence type="ECO:0000256" key="8">
    <source>
        <dbReference type="ARBA" id="ARBA00022692"/>
    </source>
</evidence>
<dbReference type="InterPro" id="IPR016186">
    <property type="entry name" value="C-type_lectin-like/link_sf"/>
</dbReference>
<feature type="region of interest" description="Disordered" evidence="25">
    <location>
        <begin position="490"/>
        <end position="530"/>
    </location>
</feature>
<dbReference type="GO" id="GO:0006954">
    <property type="term" value="P:inflammatory response"/>
    <property type="evidence" value="ECO:0007669"/>
    <property type="project" value="TreeGrafter"/>
</dbReference>
<dbReference type="CTD" id="960"/>
<feature type="transmembrane region" description="Helical" evidence="26">
    <location>
        <begin position="888"/>
        <end position="909"/>
    </location>
</feature>
<keyword evidence="6" id="KW-0964">Secreted</keyword>
<proteinExistence type="predicted"/>
<dbReference type="GO" id="GO:0048731">
    <property type="term" value="P:system development"/>
    <property type="evidence" value="ECO:0007669"/>
    <property type="project" value="UniProtKB-ARBA"/>
</dbReference>
<dbReference type="InterPro" id="IPR043210">
    <property type="entry name" value="CD44_antigen-like"/>
</dbReference>
<evidence type="ECO:0000313" key="29">
    <source>
        <dbReference type="Proteomes" id="UP000695026"/>
    </source>
</evidence>
<evidence type="ECO:0000256" key="20">
    <source>
        <dbReference type="ARBA" id="ARBA00031179"/>
    </source>
</evidence>
<dbReference type="GO" id="GO:0009986">
    <property type="term" value="C:cell surface"/>
    <property type="evidence" value="ECO:0007669"/>
    <property type="project" value="UniProtKB-ARBA"/>
</dbReference>
<keyword evidence="16" id="KW-0325">Glycoprotein</keyword>
<evidence type="ECO:0000256" key="12">
    <source>
        <dbReference type="ARBA" id="ARBA00022989"/>
    </source>
</evidence>
<comment type="caution">
    <text evidence="24">Lacks conserved residue(s) required for the propagation of feature annotation.</text>
</comment>
<name>A0A9F3VZV3_PYTBI</name>
<dbReference type="AlphaFoldDB" id="A0A9F3VZV3"/>
<dbReference type="GO" id="GO:0009653">
    <property type="term" value="P:anatomical structure morphogenesis"/>
    <property type="evidence" value="ECO:0007669"/>
    <property type="project" value="UniProtKB-ARBA"/>
</dbReference>
<dbReference type="GO" id="GO:0005576">
    <property type="term" value="C:extracellular region"/>
    <property type="evidence" value="ECO:0007669"/>
    <property type="project" value="UniProtKB-SubCell"/>
</dbReference>
<evidence type="ECO:0000256" key="23">
    <source>
        <dbReference type="ARBA" id="ARBA00032917"/>
    </source>
</evidence>
<evidence type="ECO:0000256" key="5">
    <source>
        <dbReference type="ARBA" id="ARBA00022475"/>
    </source>
</evidence>
<feature type="region of interest" description="Disordered" evidence="25">
    <location>
        <begin position="162"/>
        <end position="248"/>
    </location>
</feature>
<feature type="compositionally biased region" description="Acidic residues" evidence="25">
    <location>
        <begin position="274"/>
        <end position="293"/>
    </location>
</feature>
<feature type="compositionally biased region" description="Polar residues" evidence="25">
    <location>
        <begin position="493"/>
        <end position="504"/>
    </location>
</feature>
<feature type="region of interest" description="Disordered" evidence="25">
    <location>
        <begin position="925"/>
        <end position="944"/>
    </location>
</feature>
<evidence type="ECO:0000256" key="7">
    <source>
        <dbReference type="ARBA" id="ARBA00022553"/>
    </source>
</evidence>
<evidence type="ECO:0000256" key="24">
    <source>
        <dbReference type="PROSITE-ProRule" id="PRU00323"/>
    </source>
</evidence>
<dbReference type="InterPro" id="IPR016187">
    <property type="entry name" value="CTDL_fold"/>
</dbReference>
<evidence type="ECO:0000256" key="1">
    <source>
        <dbReference type="ARBA" id="ARBA00004105"/>
    </source>
</evidence>
<feature type="compositionally biased region" description="Basic and acidic residues" evidence="25">
    <location>
        <begin position="728"/>
        <end position="742"/>
    </location>
</feature>
<dbReference type="GO" id="GO:0035692">
    <property type="term" value="C:macrophage migration inhibitory factor receptor complex"/>
    <property type="evidence" value="ECO:0007669"/>
    <property type="project" value="TreeGrafter"/>
</dbReference>
<gene>
    <name evidence="30" type="primary">CD44</name>
</gene>
<dbReference type="InterPro" id="IPR001231">
    <property type="entry name" value="CD44_antigen"/>
</dbReference>